<protein>
    <submittedName>
        <fullName evidence="1">Uncharacterized protein</fullName>
    </submittedName>
</protein>
<evidence type="ECO:0000313" key="1">
    <source>
        <dbReference type="EMBL" id="GIY79958.1"/>
    </source>
</evidence>
<organism evidence="1 2">
    <name type="scientific">Caerostris darwini</name>
    <dbReference type="NCBI Taxonomy" id="1538125"/>
    <lineage>
        <taxon>Eukaryota</taxon>
        <taxon>Metazoa</taxon>
        <taxon>Ecdysozoa</taxon>
        <taxon>Arthropoda</taxon>
        <taxon>Chelicerata</taxon>
        <taxon>Arachnida</taxon>
        <taxon>Araneae</taxon>
        <taxon>Araneomorphae</taxon>
        <taxon>Entelegynae</taxon>
        <taxon>Araneoidea</taxon>
        <taxon>Araneidae</taxon>
        <taxon>Caerostris</taxon>
    </lineage>
</organism>
<keyword evidence="2" id="KW-1185">Reference proteome</keyword>
<comment type="caution">
    <text evidence="1">The sequence shown here is derived from an EMBL/GenBank/DDBJ whole genome shotgun (WGS) entry which is preliminary data.</text>
</comment>
<proteinExistence type="predicted"/>
<accession>A0AAV4WCB1</accession>
<reference evidence="1 2" key="1">
    <citation type="submission" date="2021-06" db="EMBL/GenBank/DDBJ databases">
        <title>Caerostris darwini draft genome.</title>
        <authorList>
            <person name="Kono N."/>
            <person name="Arakawa K."/>
        </authorList>
    </citation>
    <scope>NUCLEOTIDE SEQUENCE [LARGE SCALE GENOMIC DNA]</scope>
</reference>
<gene>
    <name evidence="1" type="ORF">CDAR_385041</name>
</gene>
<evidence type="ECO:0000313" key="2">
    <source>
        <dbReference type="Proteomes" id="UP001054837"/>
    </source>
</evidence>
<dbReference type="EMBL" id="BPLQ01014465">
    <property type="protein sequence ID" value="GIY79958.1"/>
    <property type="molecule type" value="Genomic_DNA"/>
</dbReference>
<dbReference type="AlphaFoldDB" id="A0AAV4WCB1"/>
<name>A0AAV4WCB1_9ARAC</name>
<sequence>MSVPALFSQIRVNGIHKIDLKSDFAHVLEYVLSGGAPFVAKTWEANGLKRLASSGHEGKLCWQTAEAWKAEKEIRFSHFVAAILGGKNAKTDLGQPAFTAPFGFGAKQKEAPKTSSESFQL</sequence>
<dbReference type="Proteomes" id="UP001054837">
    <property type="component" value="Unassembled WGS sequence"/>
</dbReference>